<dbReference type="FunFam" id="3.30.200.20:FF:000158">
    <property type="entry name" value="Serine/threonine-protein kinase 32A"/>
    <property type="match status" value="1"/>
</dbReference>
<proteinExistence type="inferred from homology"/>
<keyword evidence="11" id="KW-1185">Reference proteome</keyword>
<dbReference type="PROSITE" id="PS00108">
    <property type="entry name" value="PROTEIN_KINASE_ST"/>
    <property type="match status" value="1"/>
</dbReference>
<gene>
    <name evidence="10" type="ORF">HGM15179_003025</name>
</gene>
<reference evidence="10" key="1">
    <citation type="submission" date="2019-04" db="EMBL/GenBank/DDBJ databases">
        <title>Genome assembly of Zosterops borbonicus 15179.</title>
        <authorList>
            <person name="Leroy T."/>
            <person name="Anselmetti Y."/>
            <person name="Tilak M.-K."/>
            <person name="Nabholz B."/>
        </authorList>
    </citation>
    <scope>NUCLEOTIDE SEQUENCE</scope>
    <source>
        <strain evidence="10">HGM_15179</strain>
        <tissue evidence="10">Muscle</tissue>
    </source>
</reference>
<dbReference type="GO" id="GO:0007186">
    <property type="term" value="P:G protein-coupled receptor signaling pathway"/>
    <property type="evidence" value="ECO:0007669"/>
    <property type="project" value="TreeGrafter"/>
</dbReference>
<dbReference type="FunFam" id="1.10.510.10:FF:000676">
    <property type="entry name" value="serine/threonine-protein kinase 32B isoform X2"/>
    <property type="match status" value="1"/>
</dbReference>
<feature type="binding site" evidence="7">
    <location>
        <position position="60"/>
    </location>
    <ligand>
        <name>ATP</name>
        <dbReference type="ChEBI" id="CHEBI:30616"/>
    </ligand>
</feature>
<dbReference type="GO" id="GO:0004703">
    <property type="term" value="F:G protein-coupled receptor kinase activity"/>
    <property type="evidence" value="ECO:0007669"/>
    <property type="project" value="TreeGrafter"/>
</dbReference>
<evidence type="ECO:0000313" key="10">
    <source>
        <dbReference type="EMBL" id="TRZ24092.1"/>
    </source>
</evidence>
<dbReference type="InterPro" id="IPR000719">
    <property type="entry name" value="Prot_kinase_dom"/>
</dbReference>
<dbReference type="PANTHER" id="PTHR24355:SF33">
    <property type="entry name" value="SERINE_THREONINE KINASE 32B"/>
    <property type="match status" value="1"/>
</dbReference>
<evidence type="ECO:0000256" key="1">
    <source>
        <dbReference type="ARBA" id="ARBA00022527"/>
    </source>
</evidence>
<evidence type="ECO:0000259" key="9">
    <source>
        <dbReference type="PROSITE" id="PS50011"/>
    </source>
</evidence>
<dbReference type="FunFam" id="1.10.510.10:FF:000735">
    <property type="entry name" value="serine/threonine-protein kinase 32B isoform X2"/>
    <property type="match status" value="1"/>
</dbReference>
<dbReference type="InterPro" id="IPR017441">
    <property type="entry name" value="Protein_kinase_ATP_BS"/>
</dbReference>
<dbReference type="SUPFAM" id="SSF56112">
    <property type="entry name" value="Protein kinase-like (PK-like)"/>
    <property type="match status" value="1"/>
</dbReference>
<evidence type="ECO:0000256" key="3">
    <source>
        <dbReference type="ARBA" id="ARBA00022741"/>
    </source>
</evidence>
<evidence type="ECO:0000313" key="11">
    <source>
        <dbReference type="Proteomes" id="UP000796761"/>
    </source>
</evidence>
<dbReference type="Gene3D" id="3.30.200.20">
    <property type="entry name" value="Phosphorylase Kinase, domain 1"/>
    <property type="match status" value="1"/>
</dbReference>
<dbReference type="PROSITE" id="PS50011">
    <property type="entry name" value="PROTEIN_KINASE_DOM"/>
    <property type="match status" value="1"/>
</dbReference>
<evidence type="ECO:0000256" key="5">
    <source>
        <dbReference type="ARBA" id="ARBA00022840"/>
    </source>
</evidence>
<evidence type="ECO:0000256" key="8">
    <source>
        <dbReference type="RuleBase" id="RU000304"/>
    </source>
</evidence>
<dbReference type="InterPro" id="IPR008271">
    <property type="entry name" value="Ser/Thr_kinase_AS"/>
</dbReference>
<dbReference type="CDD" id="cd05578">
    <property type="entry name" value="STKc_Yank1"/>
    <property type="match status" value="1"/>
</dbReference>
<dbReference type="GO" id="GO:0009966">
    <property type="term" value="P:regulation of signal transduction"/>
    <property type="evidence" value="ECO:0007669"/>
    <property type="project" value="TreeGrafter"/>
</dbReference>
<comment type="similarity">
    <text evidence="8">Belongs to the protein kinase superfamily.</text>
</comment>
<keyword evidence="2" id="KW-0808">Transferase</keyword>
<dbReference type="GO" id="GO:0005524">
    <property type="term" value="F:ATP binding"/>
    <property type="evidence" value="ECO:0007669"/>
    <property type="project" value="UniProtKB-UniRule"/>
</dbReference>
<dbReference type="AlphaFoldDB" id="A0A8K1LS54"/>
<dbReference type="Gene3D" id="1.10.510.10">
    <property type="entry name" value="Transferase(Phosphotransferase) domain 1"/>
    <property type="match status" value="1"/>
</dbReference>
<evidence type="ECO:0000256" key="4">
    <source>
        <dbReference type="ARBA" id="ARBA00022777"/>
    </source>
</evidence>
<feature type="domain" description="Protein kinase" evidence="9">
    <location>
        <begin position="31"/>
        <end position="291"/>
    </location>
</feature>
<keyword evidence="5 7" id="KW-0067">ATP-binding</keyword>
<accession>A0A8K1LS54</accession>
<keyword evidence="1 8" id="KW-0723">Serine/threonine-protein kinase</keyword>
<dbReference type="PANTHER" id="PTHR24355">
    <property type="entry name" value="G PROTEIN-COUPLED RECEPTOR KINASE/RIBOSOMAL PROTEIN S6 KINASE"/>
    <property type="match status" value="1"/>
</dbReference>
<evidence type="ECO:0000256" key="6">
    <source>
        <dbReference type="ARBA" id="ARBA00069873"/>
    </source>
</evidence>
<evidence type="ECO:0000256" key="2">
    <source>
        <dbReference type="ARBA" id="ARBA00022679"/>
    </source>
</evidence>
<evidence type="ECO:0000256" key="7">
    <source>
        <dbReference type="PROSITE-ProRule" id="PRU10141"/>
    </source>
</evidence>
<dbReference type="OrthoDB" id="354826at2759"/>
<dbReference type="Proteomes" id="UP000796761">
    <property type="component" value="Unassembled WGS sequence"/>
</dbReference>
<comment type="caution">
    <text evidence="10">The sequence shown here is derived from an EMBL/GenBank/DDBJ whole genome shotgun (WGS) entry which is preliminary data.</text>
</comment>
<organism evidence="10 11">
    <name type="scientific">Zosterops borbonicus</name>
    <dbReference type="NCBI Taxonomy" id="364589"/>
    <lineage>
        <taxon>Eukaryota</taxon>
        <taxon>Metazoa</taxon>
        <taxon>Chordata</taxon>
        <taxon>Craniata</taxon>
        <taxon>Vertebrata</taxon>
        <taxon>Euteleostomi</taxon>
        <taxon>Archelosauria</taxon>
        <taxon>Archosauria</taxon>
        <taxon>Dinosauria</taxon>
        <taxon>Saurischia</taxon>
        <taxon>Theropoda</taxon>
        <taxon>Coelurosauria</taxon>
        <taxon>Aves</taxon>
        <taxon>Neognathae</taxon>
        <taxon>Neoaves</taxon>
        <taxon>Telluraves</taxon>
        <taxon>Australaves</taxon>
        <taxon>Passeriformes</taxon>
        <taxon>Sylvioidea</taxon>
        <taxon>Zosteropidae</taxon>
        <taxon>Zosterops</taxon>
    </lineage>
</organism>
<dbReference type="InterPro" id="IPR011009">
    <property type="entry name" value="Kinase-like_dom_sf"/>
</dbReference>
<keyword evidence="4" id="KW-0418">Kinase</keyword>
<dbReference type="PROSITE" id="PS00107">
    <property type="entry name" value="PROTEIN_KINASE_ATP"/>
    <property type="match status" value="1"/>
</dbReference>
<dbReference type="EMBL" id="SWJQ01000053">
    <property type="protein sequence ID" value="TRZ24092.1"/>
    <property type="molecule type" value="Genomic_DNA"/>
</dbReference>
<protein>
    <recommendedName>
        <fullName evidence="6">Serine/threonine-protein kinase 32B</fullName>
    </recommendedName>
</protein>
<dbReference type="GO" id="GO:0001664">
    <property type="term" value="F:G protein-coupled receptor binding"/>
    <property type="evidence" value="ECO:0007669"/>
    <property type="project" value="TreeGrafter"/>
</dbReference>
<name>A0A8K1LS54_9PASS</name>
<dbReference type="SMART" id="SM00220">
    <property type="entry name" value="S_TKc"/>
    <property type="match status" value="1"/>
</dbReference>
<sequence length="405" mass="46538">MRSRPRTNMGGGHSHRAPVFDENEDVNFDHFQILRAIGKGSFGKVCIVQKRDTKKMYAMKYMNKQKCIERDEVRNVFRELQIMQGLEHPFLVNLWYSFQDEEDMFMVVDLLLGGDLRYHLQQNVHFNEGTVKLYICELALSLDYLQRYHIIHRDIKPDNILLDEHGHVHITDFNVATIVKGSEKASSMAGTKPYMAPEVFQAFMDGGPGYSYPVDWWSLGVTAYELLRGWRPYEIHSATPIDEILNMFKIERVHYSSTWCKGMIALLKKLLTKDPECRLSSLADIQNSPYLADVNWDAVLEKAMTPGFVPNVDNKLNVSDQGAAMAKKVNGMLNCINKCLTSRDKEIIAPLYSALARPHLEDCVQSWSSLHKKDLDRLETVQRRATEIKGVGNRPEEKRLRELGL</sequence>
<dbReference type="Pfam" id="PF00069">
    <property type="entry name" value="Pkinase"/>
    <property type="match status" value="1"/>
</dbReference>
<keyword evidence="3 7" id="KW-0547">Nucleotide-binding</keyword>